<dbReference type="Pfam" id="PF03591">
    <property type="entry name" value="AzlC"/>
    <property type="match status" value="1"/>
</dbReference>
<dbReference type="InterPro" id="IPR011606">
    <property type="entry name" value="Brnchd-chn_aa_trnsp_permease"/>
</dbReference>
<dbReference type="Proteomes" id="UP000186666">
    <property type="component" value="Unassembled WGS sequence"/>
</dbReference>
<dbReference type="RefSeq" id="WP_068580519.1">
    <property type="nucleotide sequence ID" value="NZ_FTNK01000006.1"/>
</dbReference>
<evidence type="ECO:0000256" key="3">
    <source>
        <dbReference type="ARBA" id="ARBA00022448"/>
    </source>
</evidence>
<sequence length="238" mass="25638">MANNVEQLKKGFLDSVPIVIGYIPASITFGLVGKALSLGNWEVFMLSALVYAGASQFIGAKLLAAGTAAPIILLLTVIINLRYFVISMSFSQRLNRDTWTIFKGLIGFGLTEEVFAVSMMSEKHRRQVGSHTIPYLLGLAFPPYAVTLIATYAGILLAGYIPISILPALNTSLYVLLIALIIPQLRGSKRNIAISISAAVSSWLLDPYLGTSTVLVAMVIGAFVGNCIQDEKNRSEVV</sequence>
<keyword evidence="5 8" id="KW-0812">Transmembrane</keyword>
<accession>A0ABY1K096</accession>
<comment type="subcellular location">
    <subcellularLocation>
        <location evidence="1">Cell membrane</location>
        <topology evidence="1">Multi-pass membrane protein</topology>
    </subcellularLocation>
</comment>
<evidence type="ECO:0000313" key="10">
    <source>
        <dbReference type="Proteomes" id="UP000186666"/>
    </source>
</evidence>
<comment type="caution">
    <text evidence="9">The sequence shown here is derived from an EMBL/GenBank/DDBJ whole genome shotgun (WGS) entry which is preliminary data.</text>
</comment>
<dbReference type="EMBL" id="FTNK01000006">
    <property type="protein sequence ID" value="SIR07673.1"/>
    <property type="molecule type" value="Genomic_DNA"/>
</dbReference>
<feature type="transmembrane region" description="Helical" evidence="8">
    <location>
        <begin position="71"/>
        <end position="90"/>
    </location>
</feature>
<keyword evidence="6 8" id="KW-1133">Transmembrane helix</keyword>
<keyword evidence="7 8" id="KW-0472">Membrane</keyword>
<keyword evidence="10" id="KW-1185">Reference proteome</keyword>
<evidence type="ECO:0000256" key="2">
    <source>
        <dbReference type="ARBA" id="ARBA00010735"/>
    </source>
</evidence>
<protein>
    <submittedName>
        <fullName evidence="9">Predicted branched-chain amino acid permease (Azaleucine resistance)</fullName>
    </submittedName>
</protein>
<keyword evidence="3" id="KW-0813">Transport</keyword>
<reference evidence="9 10" key="1">
    <citation type="submission" date="2017-01" db="EMBL/GenBank/DDBJ databases">
        <authorList>
            <person name="Varghese N."/>
            <person name="Submissions S."/>
        </authorList>
    </citation>
    <scope>NUCLEOTIDE SEQUENCE [LARGE SCALE GENOMIC DNA]</scope>
    <source>
        <strain evidence="9 10">ATCC 23464</strain>
    </source>
</reference>
<feature type="transmembrane region" description="Helical" evidence="8">
    <location>
        <begin position="12"/>
        <end position="32"/>
    </location>
</feature>
<dbReference type="PANTHER" id="PTHR34979:SF1">
    <property type="entry name" value="INNER MEMBRANE PROTEIN YGAZ"/>
    <property type="match status" value="1"/>
</dbReference>
<evidence type="ECO:0000256" key="1">
    <source>
        <dbReference type="ARBA" id="ARBA00004651"/>
    </source>
</evidence>
<feature type="transmembrane region" description="Helical" evidence="8">
    <location>
        <begin position="133"/>
        <end position="155"/>
    </location>
</feature>
<evidence type="ECO:0000256" key="6">
    <source>
        <dbReference type="ARBA" id="ARBA00022989"/>
    </source>
</evidence>
<gene>
    <name evidence="9" type="ORF">SAMN05421578_106295</name>
</gene>
<organism evidence="9 10">
    <name type="scientific">Paenibacillus macquariensis</name>
    <dbReference type="NCBI Taxonomy" id="948756"/>
    <lineage>
        <taxon>Bacteria</taxon>
        <taxon>Bacillati</taxon>
        <taxon>Bacillota</taxon>
        <taxon>Bacilli</taxon>
        <taxon>Bacillales</taxon>
        <taxon>Paenibacillaceae</taxon>
        <taxon>Paenibacillus</taxon>
    </lineage>
</organism>
<feature type="transmembrane region" description="Helical" evidence="8">
    <location>
        <begin position="161"/>
        <end position="182"/>
    </location>
</feature>
<evidence type="ECO:0000256" key="4">
    <source>
        <dbReference type="ARBA" id="ARBA00022475"/>
    </source>
</evidence>
<evidence type="ECO:0000313" key="9">
    <source>
        <dbReference type="EMBL" id="SIR07673.1"/>
    </source>
</evidence>
<feature type="transmembrane region" description="Helical" evidence="8">
    <location>
        <begin position="44"/>
        <end position="64"/>
    </location>
</feature>
<keyword evidence="4" id="KW-1003">Cell membrane</keyword>
<evidence type="ECO:0000256" key="8">
    <source>
        <dbReference type="SAM" id="Phobius"/>
    </source>
</evidence>
<feature type="transmembrane region" description="Helical" evidence="8">
    <location>
        <begin position="203"/>
        <end position="224"/>
    </location>
</feature>
<evidence type="ECO:0000256" key="7">
    <source>
        <dbReference type="ARBA" id="ARBA00023136"/>
    </source>
</evidence>
<proteinExistence type="inferred from homology"/>
<dbReference type="PANTHER" id="PTHR34979">
    <property type="entry name" value="INNER MEMBRANE PROTEIN YGAZ"/>
    <property type="match status" value="1"/>
</dbReference>
<evidence type="ECO:0000256" key="5">
    <source>
        <dbReference type="ARBA" id="ARBA00022692"/>
    </source>
</evidence>
<name>A0ABY1K096_9BACL</name>
<comment type="similarity">
    <text evidence="2">Belongs to the AzlC family.</text>
</comment>